<dbReference type="PANTHER" id="PTHR43434">
    <property type="entry name" value="PHOSPHOGLYCOLATE PHOSPHATASE"/>
    <property type="match status" value="1"/>
</dbReference>
<accession>A0A317T330</accession>
<dbReference type="Pfam" id="PF13419">
    <property type="entry name" value="HAD_2"/>
    <property type="match status" value="1"/>
</dbReference>
<reference evidence="6" key="1">
    <citation type="submission" date="2017-10" db="EMBL/GenBank/DDBJ databases">
        <authorList>
            <person name="Gaisin V.A."/>
            <person name="Rysina M.S."/>
            <person name="Grouzdev D.S."/>
        </authorList>
    </citation>
    <scope>NUCLEOTIDE SEQUENCE [LARGE SCALE GENOMIC DNA]</scope>
    <source>
        <strain evidence="6">V1</strain>
    </source>
</reference>
<sequence>MLKKLVLFDIDGTLLLTNSNNRRILIDALMAVYGTEGSARSHNFAGKMDSVIIYEVLKNAGLDDSHIAEKFTIVKNTYIDLVKKQLLPEDIELMTGIPELLQALSERSDIALGLLTGNFEGSGRHKLALPAINHFFPFGAFADDGYHRNDLPVVAVERAYSLTGKRFKGEEVVIIGDTEHDITCARTIQAKCIAVATGTYSAERLRAHSPAALFDDLSDTEKVVSRILTL</sequence>
<dbReference type="InterPro" id="IPR023214">
    <property type="entry name" value="HAD_sf"/>
</dbReference>
<keyword evidence="6" id="KW-1185">Reference proteome</keyword>
<dbReference type="InterPro" id="IPR036412">
    <property type="entry name" value="HAD-like_sf"/>
</dbReference>
<evidence type="ECO:0000256" key="2">
    <source>
        <dbReference type="ARBA" id="ARBA00004818"/>
    </source>
</evidence>
<evidence type="ECO:0000256" key="1">
    <source>
        <dbReference type="ARBA" id="ARBA00000830"/>
    </source>
</evidence>
<gene>
    <name evidence="5" type="ORF">CR164_12510</name>
</gene>
<dbReference type="GO" id="GO:0006281">
    <property type="term" value="P:DNA repair"/>
    <property type="evidence" value="ECO:0007669"/>
    <property type="project" value="TreeGrafter"/>
</dbReference>
<dbReference type="PANTHER" id="PTHR43434:SF1">
    <property type="entry name" value="PHOSPHOGLYCOLATE PHOSPHATASE"/>
    <property type="match status" value="1"/>
</dbReference>
<dbReference type="AlphaFoldDB" id="A0A317T330"/>
<dbReference type="InterPro" id="IPR041492">
    <property type="entry name" value="HAD_2"/>
</dbReference>
<dbReference type="Proteomes" id="UP000246278">
    <property type="component" value="Unassembled WGS sequence"/>
</dbReference>
<dbReference type="SFLD" id="SFLDS00003">
    <property type="entry name" value="Haloacid_Dehalogenase"/>
    <property type="match status" value="1"/>
</dbReference>
<comment type="caution">
    <text evidence="5">The sequence shown here is derived from an EMBL/GenBank/DDBJ whole genome shotgun (WGS) entry which is preliminary data.</text>
</comment>
<dbReference type="OrthoDB" id="9807630at2"/>
<dbReference type="RefSeq" id="WP_110024337.1">
    <property type="nucleotide sequence ID" value="NZ_PDNZ01000012.1"/>
</dbReference>
<proteinExistence type="inferred from homology"/>
<dbReference type="Gene3D" id="1.10.150.240">
    <property type="entry name" value="Putative phosphatase, domain 2"/>
    <property type="match status" value="1"/>
</dbReference>
<name>A0A317T330_9CHLB</name>
<dbReference type="SFLD" id="SFLDG01129">
    <property type="entry name" value="C1.5:_HAD__Beta-PGM__Phosphata"/>
    <property type="match status" value="1"/>
</dbReference>
<evidence type="ECO:0000256" key="4">
    <source>
        <dbReference type="ARBA" id="ARBA00013078"/>
    </source>
</evidence>
<comment type="catalytic activity">
    <reaction evidence="1">
        <text>2-phosphoglycolate + H2O = glycolate + phosphate</text>
        <dbReference type="Rhea" id="RHEA:14369"/>
        <dbReference type="ChEBI" id="CHEBI:15377"/>
        <dbReference type="ChEBI" id="CHEBI:29805"/>
        <dbReference type="ChEBI" id="CHEBI:43474"/>
        <dbReference type="ChEBI" id="CHEBI:58033"/>
        <dbReference type="EC" id="3.1.3.18"/>
    </reaction>
</comment>
<dbReference type="GO" id="GO:0008967">
    <property type="term" value="F:phosphoglycolate phosphatase activity"/>
    <property type="evidence" value="ECO:0007669"/>
    <property type="project" value="UniProtKB-EC"/>
</dbReference>
<evidence type="ECO:0000313" key="5">
    <source>
        <dbReference type="EMBL" id="PWW80995.1"/>
    </source>
</evidence>
<keyword evidence="5" id="KW-0378">Hydrolase</keyword>
<dbReference type="CDD" id="cd07506">
    <property type="entry name" value="HAD_like"/>
    <property type="match status" value="1"/>
</dbReference>
<dbReference type="InterPro" id="IPR050155">
    <property type="entry name" value="HAD-like_hydrolase_sf"/>
</dbReference>
<dbReference type="EC" id="3.1.3.18" evidence="4"/>
<organism evidence="5 6">
    <name type="scientific">Prosthecochloris marina</name>
    <dbReference type="NCBI Taxonomy" id="2017681"/>
    <lineage>
        <taxon>Bacteria</taxon>
        <taxon>Pseudomonadati</taxon>
        <taxon>Chlorobiota</taxon>
        <taxon>Chlorobiia</taxon>
        <taxon>Chlorobiales</taxon>
        <taxon>Chlorobiaceae</taxon>
        <taxon>Prosthecochloris</taxon>
    </lineage>
</organism>
<dbReference type="EMBL" id="PDNZ01000012">
    <property type="protein sequence ID" value="PWW80995.1"/>
    <property type="molecule type" value="Genomic_DNA"/>
</dbReference>
<comment type="pathway">
    <text evidence="2">Organic acid metabolism; glycolate biosynthesis; glycolate from 2-phosphoglycolate: step 1/1.</text>
</comment>
<dbReference type="InterPro" id="IPR023198">
    <property type="entry name" value="PGP-like_dom2"/>
</dbReference>
<protein>
    <recommendedName>
        <fullName evidence="4">phosphoglycolate phosphatase</fullName>
        <ecNumber evidence="4">3.1.3.18</ecNumber>
    </recommendedName>
</protein>
<dbReference type="GO" id="GO:0005829">
    <property type="term" value="C:cytosol"/>
    <property type="evidence" value="ECO:0007669"/>
    <property type="project" value="TreeGrafter"/>
</dbReference>
<dbReference type="Gene3D" id="3.40.50.1000">
    <property type="entry name" value="HAD superfamily/HAD-like"/>
    <property type="match status" value="1"/>
</dbReference>
<evidence type="ECO:0000256" key="3">
    <source>
        <dbReference type="ARBA" id="ARBA00006171"/>
    </source>
</evidence>
<evidence type="ECO:0000313" key="6">
    <source>
        <dbReference type="Proteomes" id="UP000246278"/>
    </source>
</evidence>
<dbReference type="PROSITE" id="PS01228">
    <property type="entry name" value="COF_1"/>
    <property type="match status" value="1"/>
</dbReference>
<comment type="similarity">
    <text evidence="3">Belongs to the HAD-like hydrolase superfamily. CbbY/CbbZ/Gph/YieH family.</text>
</comment>
<dbReference type="SUPFAM" id="SSF56784">
    <property type="entry name" value="HAD-like"/>
    <property type="match status" value="1"/>
</dbReference>